<comment type="caution">
    <text evidence="2">The sequence shown here is derived from an EMBL/GenBank/DDBJ whole genome shotgun (WGS) entry which is preliminary data.</text>
</comment>
<protein>
    <submittedName>
        <fullName evidence="2">DUF3667 domain-containing protein</fullName>
    </submittedName>
</protein>
<feature type="transmembrane region" description="Helical" evidence="1">
    <location>
        <begin position="347"/>
        <end position="372"/>
    </location>
</feature>
<dbReference type="EMBL" id="VUOC01000004">
    <property type="protein sequence ID" value="KAA2239787.1"/>
    <property type="molecule type" value="Genomic_DNA"/>
</dbReference>
<keyword evidence="1" id="KW-0472">Membrane</keyword>
<evidence type="ECO:0000313" key="3">
    <source>
        <dbReference type="Proteomes" id="UP000324611"/>
    </source>
</evidence>
<evidence type="ECO:0000313" key="2">
    <source>
        <dbReference type="EMBL" id="KAA2239787.1"/>
    </source>
</evidence>
<accession>A0A5B2VNJ9</accession>
<organism evidence="2 3">
    <name type="scientific">Chitinophaga agrisoli</name>
    <dbReference type="NCBI Taxonomy" id="2607653"/>
    <lineage>
        <taxon>Bacteria</taxon>
        <taxon>Pseudomonadati</taxon>
        <taxon>Bacteroidota</taxon>
        <taxon>Chitinophagia</taxon>
        <taxon>Chitinophagales</taxon>
        <taxon>Chitinophagaceae</taxon>
        <taxon>Chitinophaga</taxon>
    </lineage>
</organism>
<sequence length="373" mass="43301">MGIDDLLLFLSRNLKSLKTQHLRQDKHCLNCGTEVPERYCTHCGQENTVPHESFGHLVKHFVGDVLHYDSQFLVTLKYLLFRPGKLTKEYMAGRRVSYVNPVKLYIFISFVFFLTMAMLSHSRHTEEAAEGKDKKETGTRTNVVANPRAALEILSAVNDSVRKHAYDGMELTAQDSAEMAKDTATAAKRQEKIRAAAVLDPVSVYGTKHHYDSVQNALPKEQRDNWSKRLFIRRALYLHEHYQNGDFMEDIKHNYPKMMFLLLPLFALWLKVVYNWKRWYYTDHAIFSLHFHCFAFVVMFIGMLLDYWFSDSDPFMGWALIVTWIYLLFALRNTYSQSFRRSLAKAVALTIGYGITFGIIWLLMAVLVLAVIL</sequence>
<dbReference type="Proteomes" id="UP000324611">
    <property type="component" value="Unassembled WGS sequence"/>
</dbReference>
<name>A0A5B2VNJ9_9BACT</name>
<feature type="transmembrane region" description="Helical" evidence="1">
    <location>
        <begin position="255"/>
        <end position="274"/>
    </location>
</feature>
<dbReference type="AlphaFoldDB" id="A0A5B2VNJ9"/>
<reference evidence="2 3" key="2">
    <citation type="submission" date="2019-09" db="EMBL/GenBank/DDBJ databases">
        <authorList>
            <person name="Jin C."/>
        </authorList>
    </citation>
    <scope>NUCLEOTIDE SEQUENCE [LARGE SCALE GENOMIC DNA]</scope>
    <source>
        <strain evidence="2 3">BN140078</strain>
    </source>
</reference>
<keyword evidence="1" id="KW-0812">Transmembrane</keyword>
<feature type="transmembrane region" description="Helical" evidence="1">
    <location>
        <begin position="286"/>
        <end position="309"/>
    </location>
</feature>
<proteinExistence type="predicted"/>
<feature type="transmembrane region" description="Helical" evidence="1">
    <location>
        <begin position="104"/>
        <end position="122"/>
    </location>
</feature>
<gene>
    <name evidence="2" type="ORF">F0L74_26720</name>
</gene>
<dbReference type="Pfam" id="PF12412">
    <property type="entry name" value="DUF3667"/>
    <property type="match status" value="1"/>
</dbReference>
<dbReference type="InterPro" id="IPR022134">
    <property type="entry name" value="DUF3667"/>
</dbReference>
<feature type="transmembrane region" description="Helical" evidence="1">
    <location>
        <begin position="315"/>
        <end position="335"/>
    </location>
</feature>
<keyword evidence="1" id="KW-1133">Transmembrane helix</keyword>
<keyword evidence="3" id="KW-1185">Reference proteome</keyword>
<evidence type="ECO:0000256" key="1">
    <source>
        <dbReference type="SAM" id="Phobius"/>
    </source>
</evidence>
<reference evidence="2 3" key="1">
    <citation type="submission" date="2019-09" db="EMBL/GenBank/DDBJ databases">
        <title>Chitinophaga ginsengihumi sp. nov., isolated from soil of ginseng rhizosphere.</title>
        <authorList>
            <person name="Lee J."/>
        </authorList>
    </citation>
    <scope>NUCLEOTIDE SEQUENCE [LARGE SCALE GENOMIC DNA]</scope>
    <source>
        <strain evidence="2 3">BN140078</strain>
    </source>
</reference>